<keyword evidence="5" id="KW-1185">Reference proteome</keyword>
<evidence type="ECO:0000256" key="2">
    <source>
        <dbReference type="PROSITE-ProRule" id="PRU00657"/>
    </source>
</evidence>
<organism evidence="4 5">
    <name type="scientific">Meganyctiphanes norvegica</name>
    <name type="common">Northern krill</name>
    <name type="synonym">Thysanopoda norvegica</name>
    <dbReference type="NCBI Taxonomy" id="48144"/>
    <lineage>
        <taxon>Eukaryota</taxon>
        <taxon>Metazoa</taxon>
        <taxon>Ecdysozoa</taxon>
        <taxon>Arthropoda</taxon>
        <taxon>Crustacea</taxon>
        <taxon>Multicrustacea</taxon>
        <taxon>Malacostraca</taxon>
        <taxon>Eumalacostraca</taxon>
        <taxon>Eucarida</taxon>
        <taxon>Euphausiacea</taxon>
        <taxon>Euphausiidae</taxon>
        <taxon>Meganyctiphanes</taxon>
    </lineage>
</organism>
<dbReference type="PANTHER" id="PTHR14950:SF37">
    <property type="entry name" value="ENDORIBONUCLEASE DICER"/>
    <property type="match status" value="1"/>
</dbReference>
<dbReference type="InterPro" id="IPR038248">
    <property type="entry name" value="Dicer_dimer_sf"/>
</dbReference>
<dbReference type="GO" id="GO:0003723">
    <property type="term" value="F:RNA binding"/>
    <property type="evidence" value="ECO:0007669"/>
    <property type="project" value="UniProtKB-UniRule"/>
</dbReference>
<dbReference type="Gene3D" id="3.30.160.380">
    <property type="entry name" value="Dicer dimerisation domain"/>
    <property type="match status" value="1"/>
</dbReference>
<dbReference type="PANTHER" id="PTHR14950">
    <property type="entry name" value="DICER-RELATED"/>
    <property type="match status" value="1"/>
</dbReference>
<dbReference type="InterPro" id="IPR005034">
    <property type="entry name" value="Dicer_dimerisation"/>
</dbReference>
<evidence type="ECO:0000256" key="1">
    <source>
        <dbReference type="ARBA" id="ARBA00022801"/>
    </source>
</evidence>
<comment type="caution">
    <text evidence="4">The sequence shown here is derived from an EMBL/GenBank/DDBJ whole genome shotgun (WGS) entry which is preliminary data.</text>
</comment>
<dbReference type="GO" id="GO:0016891">
    <property type="term" value="F:RNA endonuclease activity producing 5'-phosphomonoesters, hydrolytic mechanism"/>
    <property type="evidence" value="ECO:0007669"/>
    <property type="project" value="InterPro"/>
</dbReference>
<dbReference type="Proteomes" id="UP001497623">
    <property type="component" value="Unassembled WGS sequence"/>
</dbReference>
<evidence type="ECO:0000313" key="5">
    <source>
        <dbReference type="Proteomes" id="UP001497623"/>
    </source>
</evidence>
<sequence length="325" mass="37277">MPKNFRGYVQSRGRARAIPSKYVLMCTTENIDKELETVQVYRTIELVLQKLCHEREPPSDDERKQHFADDDIIKPYEPFGIDGPKVTMNSALSLVNRYCGKLPQDKFTLLIPHVKFDKREDKNMVKIVARIKLPINAPLKIAIYGDERESKDLAKKSAAIALCRKLHSMGELDDHHLLPKQRTSADMLKELVDLQPEDIEEGSAQPGTRKRKQVYKRKLCSAFTNKKNEGHYNIYSICFTQKDTPIDGVILDSTKSKLHVGFVCKGELQHCPFPLFYSKWGEVSVSIEKIKVITPSLDTLMMIYHFHKLIFQTLVSENSLENSVL</sequence>
<keyword evidence="1" id="KW-0378">Hydrolase</keyword>
<dbReference type="Pfam" id="PF03368">
    <property type="entry name" value="Dicer_dimer"/>
    <property type="match status" value="1"/>
</dbReference>
<reference evidence="4 5" key="1">
    <citation type="submission" date="2024-05" db="EMBL/GenBank/DDBJ databases">
        <authorList>
            <person name="Wallberg A."/>
        </authorList>
    </citation>
    <scope>NUCLEOTIDE SEQUENCE [LARGE SCALE GENOMIC DNA]</scope>
</reference>
<name>A0AAV2S9N5_MEGNR</name>
<feature type="domain" description="Dicer dsRNA-binding fold" evidence="3">
    <location>
        <begin position="91"/>
        <end position="186"/>
    </location>
</feature>
<accession>A0AAV2S9N5</accession>
<feature type="non-terminal residue" evidence="4">
    <location>
        <position position="325"/>
    </location>
</feature>
<evidence type="ECO:0000313" key="4">
    <source>
        <dbReference type="EMBL" id="CAL4170416.1"/>
    </source>
</evidence>
<dbReference type="PROSITE" id="PS51327">
    <property type="entry name" value="DICER_DSRBF"/>
    <property type="match status" value="1"/>
</dbReference>
<proteinExistence type="predicted"/>
<dbReference type="EMBL" id="CAXKWB010050816">
    <property type="protein sequence ID" value="CAL4170416.1"/>
    <property type="molecule type" value="Genomic_DNA"/>
</dbReference>
<evidence type="ECO:0000259" key="3">
    <source>
        <dbReference type="PROSITE" id="PS51327"/>
    </source>
</evidence>
<keyword evidence="2" id="KW-0694">RNA-binding</keyword>
<gene>
    <name evidence="4" type="ORF">MNOR_LOCUS33993</name>
</gene>
<dbReference type="AlphaFoldDB" id="A0AAV2S9N5"/>
<protein>
    <recommendedName>
        <fullName evidence="3">Dicer dsRNA-binding fold domain-containing protein</fullName>
    </recommendedName>
</protein>